<reference evidence="1" key="1">
    <citation type="journal article" date="2023" name="Int. J. Syst. Evol. Microbiol.">
        <title>Methylocystis iwaonis sp. nov., a type II methane-oxidizing bacterium from surface soil of a rice paddy field in Japan, and emended description of the genus Methylocystis (ex Whittenbury et al. 1970) Bowman et al. 1993.</title>
        <authorList>
            <person name="Kaise H."/>
            <person name="Sawadogo J.B."/>
            <person name="Alam M.S."/>
            <person name="Ueno C."/>
            <person name="Dianou D."/>
            <person name="Shinjo R."/>
            <person name="Asakawa S."/>
        </authorList>
    </citation>
    <scope>NUCLEOTIDE SEQUENCE</scope>
    <source>
        <strain evidence="1">LMG27198</strain>
    </source>
</reference>
<protein>
    <submittedName>
        <fullName evidence="1">Uncharacterized protein</fullName>
    </submittedName>
</protein>
<dbReference type="Proteomes" id="UP001144323">
    <property type="component" value="Unassembled WGS sequence"/>
</dbReference>
<keyword evidence="2" id="KW-1185">Reference proteome</keyword>
<evidence type="ECO:0000313" key="2">
    <source>
        <dbReference type="Proteomes" id="UP001144323"/>
    </source>
</evidence>
<accession>A0A9W6GU35</accession>
<sequence length="56" mass="5789">MAAPALRQRAAERAIRDIMSVDMGIGQPSGSLAAYAGKCMIGARMGPNWGGRLQGA</sequence>
<proteinExistence type="predicted"/>
<dbReference type="EMBL" id="BSEC01000001">
    <property type="protein sequence ID" value="GLI92958.1"/>
    <property type="molecule type" value="Genomic_DNA"/>
</dbReference>
<organism evidence="1 2">
    <name type="scientific">Methylocystis echinoides</name>
    <dbReference type="NCBI Taxonomy" id="29468"/>
    <lineage>
        <taxon>Bacteria</taxon>
        <taxon>Pseudomonadati</taxon>
        <taxon>Pseudomonadota</taxon>
        <taxon>Alphaproteobacteria</taxon>
        <taxon>Hyphomicrobiales</taxon>
        <taxon>Methylocystaceae</taxon>
        <taxon>Methylocystis</taxon>
    </lineage>
</organism>
<name>A0A9W6GU35_9HYPH</name>
<comment type="caution">
    <text evidence="1">The sequence shown here is derived from an EMBL/GenBank/DDBJ whole genome shotgun (WGS) entry which is preliminary data.</text>
</comment>
<gene>
    <name evidence="1" type="ORF">LMG27198_19500</name>
</gene>
<dbReference type="AlphaFoldDB" id="A0A9W6GU35"/>
<evidence type="ECO:0000313" key="1">
    <source>
        <dbReference type="EMBL" id="GLI92958.1"/>
    </source>
</evidence>